<evidence type="ECO:0000313" key="2">
    <source>
        <dbReference type="Proteomes" id="UP000003344"/>
    </source>
</evidence>
<dbReference type="STRING" id="546266.NEIMUCOT_05067"/>
<name>D2ZWR9_NEIM2</name>
<sequence>MNTTCGVCFQTTLFAEEANFSYSLTSVGFDDGRRLFVYLSSSPKG</sequence>
<reference evidence="1 2" key="1">
    <citation type="submission" date="2009-10" db="EMBL/GenBank/DDBJ databases">
        <authorList>
            <person name="Weinstock G."/>
            <person name="Sodergren E."/>
            <person name="Clifton S."/>
            <person name="Fulton L."/>
            <person name="Fulton B."/>
            <person name="Courtney L."/>
            <person name="Fronick C."/>
            <person name="Harrison M."/>
            <person name="Strong C."/>
            <person name="Farmer C."/>
            <person name="Delahaunty K."/>
            <person name="Markovic C."/>
            <person name="Hall O."/>
            <person name="Minx P."/>
            <person name="Tomlinson C."/>
            <person name="Mitreva M."/>
            <person name="Nelson J."/>
            <person name="Hou S."/>
            <person name="Wollam A."/>
            <person name="Pepin K.H."/>
            <person name="Johnson M."/>
            <person name="Bhonagiri V."/>
            <person name="Nash W.E."/>
            <person name="Warren W."/>
            <person name="Chinwalla A."/>
            <person name="Mardis E.R."/>
            <person name="Wilson R.K."/>
        </authorList>
    </citation>
    <scope>NUCLEOTIDE SEQUENCE [LARGE SCALE GENOMIC DNA]</scope>
    <source>
        <strain evidence="2">ATCC 25996 / DSM 4631 / NCTC 10774 / M26</strain>
    </source>
</reference>
<gene>
    <name evidence="1" type="ORF">NEIMUCOT_05067</name>
</gene>
<proteinExistence type="predicted"/>
<evidence type="ECO:0000313" key="1">
    <source>
        <dbReference type="EMBL" id="EFC88395.1"/>
    </source>
</evidence>
<accession>D2ZWR9</accession>
<dbReference type="AlphaFoldDB" id="D2ZWR9"/>
<dbReference type="Proteomes" id="UP000003344">
    <property type="component" value="Unassembled WGS sequence"/>
</dbReference>
<protein>
    <submittedName>
        <fullName evidence="1">Uncharacterized protein</fullName>
    </submittedName>
</protein>
<comment type="caution">
    <text evidence="1">The sequence shown here is derived from an EMBL/GenBank/DDBJ whole genome shotgun (WGS) entry which is preliminary data.</text>
</comment>
<dbReference type="EMBL" id="ACDX02000008">
    <property type="protein sequence ID" value="EFC88395.1"/>
    <property type="molecule type" value="Genomic_DNA"/>
</dbReference>
<organism evidence="1 2">
    <name type="scientific">Neisseria mucosa (strain ATCC 25996 / DSM 4631 / NCTC 10774 / M26)</name>
    <dbReference type="NCBI Taxonomy" id="546266"/>
    <lineage>
        <taxon>Bacteria</taxon>
        <taxon>Pseudomonadati</taxon>
        <taxon>Pseudomonadota</taxon>
        <taxon>Betaproteobacteria</taxon>
        <taxon>Neisseriales</taxon>
        <taxon>Neisseriaceae</taxon>
        <taxon>Neisseria</taxon>
    </lineage>
</organism>